<keyword evidence="1" id="KW-1133">Transmembrane helix</keyword>
<keyword evidence="3" id="KW-1185">Reference proteome</keyword>
<keyword evidence="1" id="KW-0472">Membrane</keyword>
<organism evidence="2 3">
    <name type="scientific">Sphingopyxis witflariensis</name>
    <dbReference type="NCBI Taxonomy" id="173675"/>
    <lineage>
        <taxon>Bacteria</taxon>
        <taxon>Pseudomonadati</taxon>
        <taxon>Pseudomonadota</taxon>
        <taxon>Alphaproteobacteria</taxon>
        <taxon>Sphingomonadales</taxon>
        <taxon>Sphingomonadaceae</taxon>
        <taxon>Sphingopyxis</taxon>
    </lineage>
</organism>
<gene>
    <name evidence="2" type="ORF">CDQ91_13870</name>
</gene>
<accession>A0A246JQZ1</accession>
<dbReference type="OrthoDB" id="7652114at2"/>
<protein>
    <recommendedName>
        <fullName evidence="4">Capsule biosynthesis protein</fullName>
    </recommendedName>
</protein>
<evidence type="ECO:0000256" key="1">
    <source>
        <dbReference type="SAM" id="Phobius"/>
    </source>
</evidence>
<dbReference type="InterPro" id="IPR045936">
    <property type="entry name" value="DUF6356"/>
</dbReference>
<name>A0A246JQZ1_9SPHN</name>
<sequence>MIKRLFTAHPTSVGESYGEHFRHALAFSATMFVGAAACLVHALIPSMCQRTGSGIIARLHDRMVVNRTTTRQP</sequence>
<dbReference type="RefSeq" id="WP_088473381.1">
    <property type="nucleotide sequence ID" value="NZ_NISJ01000007.1"/>
</dbReference>
<proteinExistence type="predicted"/>
<dbReference type="Proteomes" id="UP000197097">
    <property type="component" value="Unassembled WGS sequence"/>
</dbReference>
<dbReference type="AlphaFoldDB" id="A0A246JQZ1"/>
<dbReference type="EMBL" id="NISJ01000007">
    <property type="protein sequence ID" value="OWQ95425.1"/>
    <property type="molecule type" value="Genomic_DNA"/>
</dbReference>
<evidence type="ECO:0008006" key="4">
    <source>
        <dbReference type="Google" id="ProtNLM"/>
    </source>
</evidence>
<evidence type="ECO:0000313" key="2">
    <source>
        <dbReference type="EMBL" id="OWQ95425.1"/>
    </source>
</evidence>
<keyword evidence="1" id="KW-0812">Transmembrane</keyword>
<evidence type="ECO:0000313" key="3">
    <source>
        <dbReference type="Proteomes" id="UP000197097"/>
    </source>
</evidence>
<feature type="transmembrane region" description="Helical" evidence="1">
    <location>
        <begin position="24"/>
        <end position="44"/>
    </location>
</feature>
<dbReference type="Pfam" id="PF19883">
    <property type="entry name" value="DUF6356"/>
    <property type="match status" value="1"/>
</dbReference>
<comment type="caution">
    <text evidence="2">The sequence shown here is derived from an EMBL/GenBank/DDBJ whole genome shotgun (WGS) entry which is preliminary data.</text>
</comment>
<reference evidence="2 3" key="1">
    <citation type="journal article" date="2002" name="Int. J. Syst. Evol. Microbiol.">
        <title>Sphingopyxis witflariensis sp. nov., isolated from activated sludge.</title>
        <authorList>
            <person name="Kampfer P."/>
            <person name="Witzenberger R."/>
            <person name="Denner E.B."/>
            <person name="Busse H.J."/>
            <person name="Neef A."/>
        </authorList>
    </citation>
    <scope>NUCLEOTIDE SEQUENCE [LARGE SCALE GENOMIC DNA]</scope>
    <source>
        <strain evidence="2 3">DSM 14551</strain>
    </source>
</reference>